<gene>
    <name evidence="2" type="ORF">KM312_00645</name>
</gene>
<dbReference type="Pfam" id="PF00395">
    <property type="entry name" value="SLH"/>
    <property type="match status" value="1"/>
</dbReference>
<evidence type="ECO:0000259" key="1">
    <source>
        <dbReference type="PROSITE" id="PS51272"/>
    </source>
</evidence>
<protein>
    <submittedName>
        <fullName evidence="2">S-layer homology domain-containing protein</fullName>
    </submittedName>
</protein>
<dbReference type="AlphaFoldDB" id="A0A947CV78"/>
<dbReference type="InterPro" id="IPR001119">
    <property type="entry name" value="SLH_dom"/>
</dbReference>
<evidence type="ECO:0000313" key="3">
    <source>
        <dbReference type="Proteomes" id="UP000748108"/>
    </source>
</evidence>
<comment type="caution">
    <text evidence="2">The sequence shown here is derived from an EMBL/GenBank/DDBJ whole genome shotgun (WGS) entry which is preliminary data.</text>
</comment>
<reference evidence="2" key="1">
    <citation type="journal article" date="2021" name="Microbiology">
        <title>Metagenomic Analysis of the Microbial Community in the Underground Coal Fire Area (Kemerovo Region, Russia) Revealed Predominance of Thermophilic Members of the Phyla Deinococcus-thermus, Aquificae, and Firmicutes.</title>
        <authorList>
            <person name="Kadnikov V."/>
            <person name="Mardanov A.V."/>
            <person name="Beletsky A.V."/>
            <person name="Karnachuk O.V."/>
            <person name="Ravin N.V."/>
        </authorList>
    </citation>
    <scope>NUCLEOTIDE SEQUENCE</scope>
    <source>
        <strain evidence="2">RBS10-49</strain>
    </source>
</reference>
<dbReference type="PROSITE" id="PS51272">
    <property type="entry name" value="SLH"/>
    <property type="match status" value="1"/>
</dbReference>
<organism evidence="2 3">
    <name type="scientific">Hydrogenibacillus schlegelii</name>
    <name type="common">Bacillus schlegelii</name>
    <dbReference type="NCBI Taxonomy" id="1484"/>
    <lineage>
        <taxon>Bacteria</taxon>
        <taxon>Bacillati</taxon>
        <taxon>Bacillota</taxon>
        <taxon>Bacilli</taxon>
        <taxon>Bacillales</taxon>
        <taxon>Bacillales Family X. Incertae Sedis</taxon>
        <taxon>Hydrogenibacillus</taxon>
    </lineage>
</organism>
<accession>A0A947CV78</accession>
<dbReference type="InterPro" id="IPR015943">
    <property type="entry name" value="WD40/YVTN_repeat-like_dom_sf"/>
</dbReference>
<sequence>MGLRSVRHRRRFIIVIVLFIILGLVSPALAHQPVERKPDVWPADGRLFILDGDGSAVDVIDFPDGRRVARLPVPPHPLSMGLSPDRKLLFVFRGRSTEEDWVTVIRTGFDAEAKAARRPVVLASFQGEAPGGVEAGDLAQAFGRPAIVMEKTGVLTVYDGDWGRPGGVRVRTIRLAAPDHIHFVETDDALYVGFLRQGFVQAIDKATGAEFARLSGCPALHGVAYDPDTGRTFWGCKNDVMVVGTRGPEKGKRVGRIPLPDGAPVRVAAFAAGADRVLWGYTEGPLPVVYRLDLRTDAYRLEPVDAYGAIRVAATKGGSSKLLLLAEDGVLWVLDGRSGRPLRSVKIASAFPEDLDEDAGRAAMPDIQPWDGTAAWVSLPHEGRVVLVDLERGALLRTVVTGGAPTRLAFLPAAGSRPETFRREAAPYSRSAFAAALLRLVKPDWTPPSGKSGTGPMADVPADHPAAPVVEAVLARGWMRGDGRGFAPDRPVTRQEAAV</sequence>
<dbReference type="Gene3D" id="2.130.10.10">
    <property type="entry name" value="YVTN repeat-like/Quinoprotein amine dehydrogenase"/>
    <property type="match status" value="1"/>
</dbReference>
<dbReference type="SUPFAM" id="SSF50998">
    <property type="entry name" value="Quinoprotein alcohol dehydrogenase-like"/>
    <property type="match status" value="1"/>
</dbReference>
<feature type="non-terminal residue" evidence="2">
    <location>
        <position position="499"/>
    </location>
</feature>
<dbReference type="EMBL" id="JAHHQF010000030">
    <property type="protein sequence ID" value="MBT9281173.1"/>
    <property type="molecule type" value="Genomic_DNA"/>
</dbReference>
<evidence type="ECO:0000313" key="2">
    <source>
        <dbReference type="EMBL" id="MBT9281173.1"/>
    </source>
</evidence>
<name>A0A947CV78_HYDSH</name>
<proteinExistence type="predicted"/>
<feature type="domain" description="SLH" evidence="1">
    <location>
        <begin position="453"/>
        <end position="499"/>
    </location>
</feature>
<dbReference type="Proteomes" id="UP000748108">
    <property type="component" value="Unassembled WGS sequence"/>
</dbReference>
<dbReference type="InterPro" id="IPR011047">
    <property type="entry name" value="Quinoprotein_ADH-like_sf"/>
</dbReference>